<comment type="caution">
    <text evidence="3">The sequence shown here is derived from an EMBL/GenBank/DDBJ whole genome shotgun (WGS) entry which is preliminary data.</text>
</comment>
<dbReference type="Gene3D" id="2.150.10.10">
    <property type="entry name" value="Serralysin-like metalloprotease, C-terminal"/>
    <property type="match status" value="2"/>
</dbReference>
<dbReference type="InterPro" id="IPR018511">
    <property type="entry name" value="Hemolysin-typ_Ca-bd_CS"/>
</dbReference>
<dbReference type="PANTHER" id="PTHR38340">
    <property type="entry name" value="S-LAYER PROTEIN"/>
    <property type="match status" value="1"/>
</dbReference>
<dbReference type="PRINTS" id="PR00313">
    <property type="entry name" value="CABNDNGRPT"/>
</dbReference>
<dbReference type="PANTHER" id="PTHR38340:SF1">
    <property type="entry name" value="S-LAYER PROTEIN"/>
    <property type="match status" value="1"/>
</dbReference>
<accession>A0A117UT03</accession>
<name>A0A117UT03_9SPHN</name>
<dbReference type="RefSeq" id="WP_067913149.1">
    <property type="nucleotide sequence ID" value="NZ_KQ954246.1"/>
</dbReference>
<reference evidence="3 4" key="1">
    <citation type="submission" date="2015-10" db="EMBL/GenBank/DDBJ databases">
        <title>Draft genome sequence of Novosphingobium fuchskuhlense DSM 25065 isolated from a surface water sample of the southwest basin of Lake Grosse Fuchskuhle.</title>
        <authorList>
            <person name="Ruckert C."/>
            <person name="Winkler A."/>
            <person name="Glaeser J."/>
            <person name="Grossart H.-P."/>
            <person name="Kalinowski J."/>
            <person name="Glaeser S."/>
        </authorList>
    </citation>
    <scope>NUCLEOTIDE SEQUENCE [LARGE SCALE GENOMIC DNA]</scope>
    <source>
        <strain evidence="3 4">FNE08-7</strain>
    </source>
</reference>
<dbReference type="OrthoDB" id="6769681at2"/>
<evidence type="ECO:0000256" key="1">
    <source>
        <dbReference type="ARBA" id="ARBA00004613"/>
    </source>
</evidence>
<sequence length="312" mass="31638">MAIYSSDYGPGDVDTNVFDEGFLATLLYFAPEGGQLSENSKDIVYNLGGGGSAVFSSDAGFDGLWSGTVNAISYVVDGTVVSGGTGLAIDGTALRDAMAAGDTATINRLAWSGNDVLNGGASDDTLRGFDGRDTILGGAGNDRLVGDAGNDRIVGGSGADDIFGGTGSDRLFGGAGADVIVGGDGNDVIGGGAGSDSLSGGRGADTFEFRSLGQLKGFDYDYITDFSHAEGDKIDVSMIDANTTQEGDQAYTFIDRTGDVQPAVVPGIGSLVVETSATAGTYAVSLYYDDAGNHLLFYVVSATALTADDFVL</sequence>
<comment type="subcellular location">
    <subcellularLocation>
        <location evidence="1">Secreted</location>
    </subcellularLocation>
</comment>
<dbReference type="GO" id="GO:0005509">
    <property type="term" value="F:calcium ion binding"/>
    <property type="evidence" value="ECO:0007669"/>
    <property type="project" value="InterPro"/>
</dbReference>
<dbReference type="STRING" id="1117702.AQZ52_15805"/>
<protein>
    <recommendedName>
        <fullName evidence="5">Peptidase M10 serralysin C-terminal domain-containing protein</fullName>
    </recommendedName>
</protein>
<proteinExistence type="predicted"/>
<dbReference type="SUPFAM" id="SSF51120">
    <property type="entry name" value="beta-Roll"/>
    <property type="match status" value="2"/>
</dbReference>
<keyword evidence="2" id="KW-0964">Secreted</keyword>
<evidence type="ECO:0000313" key="4">
    <source>
        <dbReference type="Proteomes" id="UP000058012"/>
    </source>
</evidence>
<dbReference type="InterPro" id="IPR011049">
    <property type="entry name" value="Serralysin-like_metalloprot_C"/>
</dbReference>
<gene>
    <name evidence="3" type="ORF">AQZ52_15805</name>
</gene>
<evidence type="ECO:0008006" key="5">
    <source>
        <dbReference type="Google" id="ProtNLM"/>
    </source>
</evidence>
<dbReference type="EMBL" id="LLZS01000009">
    <property type="protein sequence ID" value="KUR70311.1"/>
    <property type="molecule type" value="Genomic_DNA"/>
</dbReference>
<dbReference type="PROSITE" id="PS00330">
    <property type="entry name" value="HEMOLYSIN_CALCIUM"/>
    <property type="match status" value="4"/>
</dbReference>
<dbReference type="Proteomes" id="UP000058012">
    <property type="component" value="Unassembled WGS sequence"/>
</dbReference>
<dbReference type="AlphaFoldDB" id="A0A117UT03"/>
<dbReference type="GO" id="GO:0005576">
    <property type="term" value="C:extracellular region"/>
    <property type="evidence" value="ECO:0007669"/>
    <property type="project" value="UniProtKB-SubCell"/>
</dbReference>
<evidence type="ECO:0000313" key="3">
    <source>
        <dbReference type="EMBL" id="KUR70311.1"/>
    </source>
</evidence>
<dbReference type="InterPro" id="IPR050557">
    <property type="entry name" value="RTX_toxin/Mannuronan_C5-epim"/>
</dbReference>
<evidence type="ECO:0000256" key="2">
    <source>
        <dbReference type="ARBA" id="ARBA00022525"/>
    </source>
</evidence>
<dbReference type="Pfam" id="PF00353">
    <property type="entry name" value="HemolysinCabind"/>
    <property type="match status" value="2"/>
</dbReference>
<dbReference type="InterPro" id="IPR001343">
    <property type="entry name" value="Hemolysn_Ca-bd"/>
</dbReference>
<keyword evidence="4" id="KW-1185">Reference proteome</keyword>
<organism evidence="3 4">
    <name type="scientific">Novosphingobium fuchskuhlense</name>
    <dbReference type="NCBI Taxonomy" id="1117702"/>
    <lineage>
        <taxon>Bacteria</taxon>
        <taxon>Pseudomonadati</taxon>
        <taxon>Pseudomonadota</taxon>
        <taxon>Alphaproteobacteria</taxon>
        <taxon>Sphingomonadales</taxon>
        <taxon>Sphingomonadaceae</taxon>
        <taxon>Novosphingobium</taxon>
    </lineage>
</organism>